<proteinExistence type="predicted"/>
<sequence length="395" mass="46274">MMASGFNHKPLPQNSLRLVELSPELKDARPQLSIKAYTRDKAPDYVCMSYCWGSEPESESEFLFVNGHKFASRPNLFQLLLYLRHHCREYREWQYFWIDAICIDQSNVEEKTEQVSRMDETYRNAMTTAAWLGMPDGSEDKELPGRDHRTKLSSPAFVDKIIGSPYWSRIWIVQELILAREIILLFGHFRLPWKMVWSILQAWSTVGKSKWRHSAAANLVYLGIGASYTQKHGRALGELMRFLEHSEATDPRDRVFALLGLMEGEERKLLGTIFPDYTMSREKVIVVTMAYLKQIYAPRPFRWVVKPRQVWGPKVFGLDRQTWEAMWAETEGYETPHDLTNYSNVWNAKSIGKLLRPGQSAETFREQKAELKDIREQWFKVREDALRRLAKESKR</sequence>
<accession>A0ACB9YL22</accession>
<name>A0ACB9YL22_9PEZI</name>
<dbReference type="EMBL" id="MU393608">
    <property type="protein sequence ID" value="KAI4859892.1"/>
    <property type="molecule type" value="Genomic_DNA"/>
</dbReference>
<reference evidence="1 2" key="1">
    <citation type="journal article" date="2022" name="New Phytol.">
        <title>Ecological generalism drives hyperdiversity of secondary metabolite gene clusters in xylarialean endophytes.</title>
        <authorList>
            <person name="Franco M.E.E."/>
            <person name="Wisecaver J.H."/>
            <person name="Arnold A.E."/>
            <person name="Ju Y.M."/>
            <person name="Slot J.C."/>
            <person name="Ahrendt S."/>
            <person name="Moore L.P."/>
            <person name="Eastman K.E."/>
            <person name="Scott K."/>
            <person name="Konkel Z."/>
            <person name="Mondo S.J."/>
            <person name="Kuo A."/>
            <person name="Hayes R.D."/>
            <person name="Haridas S."/>
            <person name="Andreopoulos B."/>
            <person name="Riley R."/>
            <person name="LaButti K."/>
            <person name="Pangilinan J."/>
            <person name="Lipzen A."/>
            <person name="Amirebrahimi M."/>
            <person name="Yan J."/>
            <person name="Adam C."/>
            <person name="Keymanesh K."/>
            <person name="Ng V."/>
            <person name="Louie K."/>
            <person name="Northen T."/>
            <person name="Drula E."/>
            <person name="Henrissat B."/>
            <person name="Hsieh H.M."/>
            <person name="Youens-Clark K."/>
            <person name="Lutzoni F."/>
            <person name="Miadlikowska J."/>
            <person name="Eastwood D.C."/>
            <person name="Hamelin R.C."/>
            <person name="Grigoriev I.V."/>
            <person name="U'Ren J.M."/>
        </authorList>
    </citation>
    <scope>NUCLEOTIDE SEQUENCE [LARGE SCALE GENOMIC DNA]</scope>
    <source>
        <strain evidence="1 2">CBS 119005</strain>
    </source>
</reference>
<evidence type="ECO:0000313" key="1">
    <source>
        <dbReference type="EMBL" id="KAI4859892.1"/>
    </source>
</evidence>
<dbReference type="Proteomes" id="UP001497700">
    <property type="component" value="Unassembled WGS sequence"/>
</dbReference>
<gene>
    <name evidence="1" type="ORF">F4820DRAFT_132938</name>
</gene>
<organism evidence="1 2">
    <name type="scientific">Hypoxylon rubiginosum</name>
    <dbReference type="NCBI Taxonomy" id="110542"/>
    <lineage>
        <taxon>Eukaryota</taxon>
        <taxon>Fungi</taxon>
        <taxon>Dikarya</taxon>
        <taxon>Ascomycota</taxon>
        <taxon>Pezizomycotina</taxon>
        <taxon>Sordariomycetes</taxon>
        <taxon>Xylariomycetidae</taxon>
        <taxon>Xylariales</taxon>
        <taxon>Hypoxylaceae</taxon>
        <taxon>Hypoxylon</taxon>
    </lineage>
</organism>
<comment type="caution">
    <text evidence="1">The sequence shown here is derived from an EMBL/GenBank/DDBJ whole genome shotgun (WGS) entry which is preliminary data.</text>
</comment>
<keyword evidence="2" id="KW-1185">Reference proteome</keyword>
<protein>
    <submittedName>
        <fullName evidence="1">HET-domain-containing protein</fullName>
    </submittedName>
</protein>
<evidence type="ECO:0000313" key="2">
    <source>
        <dbReference type="Proteomes" id="UP001497700"/>
    </source>
</evidence>